<feature type="region of interest" description="Disordered" evidence="5">
    <location>
        <begin position="13"/>
        <end position="34"/>
    </location>
</feature>
<dbReference type="Pfam" id="PF01556">
    <property type="entry name" value="DnaJ_C"/>
    <property type="match status" value="1"/>
</dbReference>
<dbReference type="Pfam" id="PF00226">
    <property type="entry name" value="DnaJ"/>
    <property type="match status" value="1"/>
</dbReference>
<dbReference type="SMART" id="SM00271">
    <property type="entry name" value="DnaJ"/>
    <property type="match status" value="1"/>
</dbReference>
<evidence type="ECO:0000313" key="7">
    <source>
        <dbReference type="EMBL" id="CAE0108327.1"/>
    </source>
</evidence>
<protein>
    <recommendedName>
        <fullName evidence="6">J domain-containing protein</fullName>
    </recommendedName>
</protein>
<dbReference type="GO" id="GO:0051082">
    <property type="term" value="F:unfolded protein binding"/>
    <property type="evidence" value="ECO:0007669"/>
    <property type="project" value="InterPro"/>
</dbReference>
<evidence type="ECO:0000256" key="3">
    <source>
        <dbReference type="ARBA" id="ARBA00022771"/>
    </source>
</evidence>
<dbReference type="Gene3D" id="2.60.260.20">
    <property type="entry name" value="Urease metallochaperone UreE, N-terminal domain"/>
    <property type="match status" value="2"/>
</dbReference>
<dbReference type="PROSITE" id="PS00636">
    <property type="entry name" value="DNAJ_1"/>
    <property type="match status" value="1"/>
</dbReference>
<dbReference type="PRINTS" id="PR00625">
    <property type="entry name" value="JDOMAIN"/>
</dbReference>
<feature type="compositionally biased region" description="Acidic residues" evidence="5">
    <location>
        <begin position="485"/>
        <end position="495"/>
    </location>
</feature>
<accession>A0A7S3ANH8</accession>
<dbReference type="InterPro" id="IPR001305">
    <property type="entry name" value="HSP_DnaJ_Cys-rich_dom"/>
</dbReference>
<dbReference type="InterPro" id="IPR044713">
    <property type="entry name" value="DNJA1/2-like"/>
</dbReference>
<keyword evidence="3" id="KW-0863">Zinc-finger</keyword>
<reference evidence="7" key="1">
    <citation type="submission" date="2021-01" db="EMBL/GenBank/DDBJ databases">
        <authorList>
            <person name="Corre E."/>
            <person name="Pelletier E."/>
            <person name="Niang G."/>
            <person name="Scheremetjew M."/>
            <person name="Finn R."/>
            <person name="Kale V."/>
            <person name="Holt S."/>
            <person name="Cochrane G."/>
            <person name="Meng A."/>
            <person name="Brown T."/>
            <person name="Cohen L."/>
        </authorList>
    </citation>
    <scope>NUCLEOTIDE SEQUENCE</scope>
    <source>
        <strain evidence="7">CCMP281</strain>
    </source>
</reference>
<dbReference type="InterPro" id="IPR018253">
    <property type="entry name" value="DnaJ_domain_CS"/>
</dbReference>
<dbReference type="AlphaFoldDB" id="A0A7S3ANH8"/>
<dbReference type="InterPro" id="IPR036869">
    <property type="entry name" value="J_dom_sf"/>
</dbReference>
<dbReference type="GO" id="GO:0030544">
    <property type="term" value="F:Hsp70 protein binding"/>
    <property type="evidence" value="ECO:0007669"/>
    <property type="project" value="InterPro"/>
</dbReference>
<dbReference type="SUPFAM" id="SSF49493">
    <property type="entry name" value="HSP40/DnaJ peptide-binding domain"/>
    <property type="match status" value="2"/>
</dbReference>
<proteinExistence type="predicted"/>
<dbReference type="CDD" id="cd10747">
    <property type="entry name" value="DnaJ_C"/>
    <property type="match status" value="1"/>
</dbReference>
<dbReference type="SUPFAM" id="SSF57938">
    <property type="entry name" value="DnaJ/Hsp40 cysteine-rich domain"/>
    <property type="match status" value="1"/>
</dbReference>
<dbReference type="PROSITE" id="PS50076">
    <property type="entry name" value="DNAJ_2"/>
    <property type="match status" value="1"/>
</dbReference>
<dbReference type="InterPro" id="IPR008971">
    <property type="entry name" value="HSP40/DnaJ_pept-bd"/>
</dbReference>
<feature type="domain" description="J" evidence="6">
    <location>
        <begin position="38"/>
        <end position="99"/>
    </location>
</feature>
<dbReference type="InterPro" id="IPR001623">
    <property type="entry name" value="DnaJ_domain"/>
</dbReference>
<evidence type="ECO:0000256" key="4">
    <source>
        <dbReference type="ARBA" id="ARBA00022833"/>
    </source>
</evidence>
<dbReference type="Gene3D" id="1.10.287.110">
    <property type="entry name" value="DnaJ domain"/>
    <property type="match status" value="1"/>
</dbReference>
<dbReference type="SUPFAM" id="SSF46565">
    <property type="entry name" value="Chaperone J-domain"/>
    <property type="match status" value="1"/>
</dbReference>
<dbReference type="GO" id="GO:0008270">
    <property type="term" value="F:zinc ion binding"/>
    <property type="evidence" value="ECO:0007669"/>
    <property type="project" value="UniProtKB-KW"/>
</dbReference>
<gene>
    <name evidence="7" type="ORF">HERI1096_LOCUS8987</name>
</gene>
<organism evidence="7">
    <name type="scientific">Haptolina ericina</name>
    <dbReference type="NCBI Taxonomy" id="156174"/>
    <lineage>
        <taxon>Eukaryota</taxon>
        <taxon>Haptista</taxon>
        <taxon>Haptophyta</taxon>
        <taxon>Prymnesiophyceae</taxon>
        <taxon>Prymnesiales</taxon>
        <taxon>Prymnesiaceae</taxon>
        <taxon>Haptolina</taxon>
    </lineage>
</organism>
<dbReference type="InterPro" id="IPR036410">
    <property type="entry name" value="HSP_DnaJ_Cys-rich_dom_sf"/>
</dbReference>
<name>A0A7S3ANH8_9EUKA</name>
<evidence type="ECO:0000259" key="6">
    <source>
        <dbReference type="PROSITE" id="PS50076"/>
    </source>
</evidence>
<dbReference type="EMBL" id="HBHX01016053">
    <property type="protein sequence ID" value="CAE0108327.1"/>
    <property type="molecule type" value="Transcribed_RNA"/>
</dbReference>
<dbReference type="FunFam" id="2.60.260.20:FF:000003">
    <property type="entry name" value="DnaJ subfamily A member 2"/>
    <property type="match status" value="1"/>
</dbReference>
<evidence type="ECO:0000256" key="2">
    <source>
        <dbReference type="ARBA" id="ARBA00022737"/>
    </source>
</evidence>
<dbReference type="CDD" id="cd10719">
    <property type="entry name" value="DnaJ_zf"/>
    <property type="match status" value="1"/>
</dbReference>
<dbReference type="PANTHER" id="PTHR43888">
    <property type="entry name" value="DNAJ-LIKE-2, ISOFORM A-RELATED"/>
    <property type="match status" value="1"/>
</dbReference>
<dbReference type="CDD" id="cd06257">
    <property type="entry name" value="DnaJ"/>
    <property type="match status" value="1"/>
</dbReference>
<dbReference type="Gene3D" id="2.10.230.10">
    <property type="entry name" value="Heat shock protein DnaJ, cysteine-rich domain"/>
    <property type="match status" value="1"/>
</dbReference>
<keyword evidence="4" id="KW-0862">Zinc</keyword>
<dbReference type="GO" id="GO:0006457">
    <property type="term" value="P:protein folding"/>
    <property type="evidence" value="ECO:0007669"/>
    <property type="project" value="InterPro"/>
</dbReference>
<feature type="compositionally biased region" description="Gly residues" evidence="5">
    <location>
        <begin position="14"/>
        <end position="26"/>
    </location>
</feature>
<keyword evidence="1" id="KW-0479">Metal-binding</keyword>
<evidence type="ECO:0000256" key="1">
    <source>
        <dbReference type="ARBA" id="ARBA00022723"/>
    </source>
</evidence>
<dbReference type="InterPro" id="IPR002939">
    <property type="entry name" value="DnaJ_C"/>
</dbReference>
<feature type="region of interest" description="Disordered" evidence="5">
    <location>
        <begin position="472"/>
        <end position="507"/>
    </location>
</feature>
<keyword evidence="2" id="KW-0677">Repeat</keyword>
<sequence>MFFGGLPPGFEDAFGGGMPGGGMPGGRGRRGKPADTEKMYEILGVEKNASPDVIRKAYRKLAVKFHPDKGGDPEKFKEIQKAFDILGDERKRDIYDKYGEEGLEGGGDGGGGGDIFDVLSGRQRRKNPGVKKGENMVHPLKVTLEQLMKGSSRTLRLTRKVIDQQKGVETCASCGGRGAKIQTIRMGPMIQQVQKTCDECGGTGVNYRQVKVQETLEVHIPKGAPDGHKINFSEKADEIPDGEAGDVVFVLQEQSHPEFKRKGDDLYIERTISLSEALCGFTMELKHLDGRTLIIKSKPGDVIKPVSFDPFREEDESSLWDLYEDCDTPSLENAAVAETEDIKICKKAIEKGQLKGKGIGCFVQRGGKTVFKQCSHDEALKAKVTSKGSKLYIIGDPNASASSRMMKAVEGEGLPRIKSPFEHGNLFIIMNIEFPAEINPQVTQALLKLLPPPKHEAKTSEDDDDVEVCELKDIDPVSSYKDNLPEESYEDEDEGGGGGQRVQCAQQ</sequence>
<evidence type="ECO:0000256" key="5">
    <source>
        <dbReference type="SAM" id="MobiDB-lite"/>
    </source>
</evidence>